<accession>X0SRH0</accession>
<dbReference type="GO" id="GO:0008168">
    <property type="term" value="F:methyltransferase activity"/>
    <property type="evidence" value="ECO:0007669"/>
    <property type="project" value="InterPro"/>
</dbReference>
<name>X0SRH0_9ZZZZ</name>
<organism evidence="1">
    <name type="scientific">marine sediment metagenome</name>
    <dbReference type="NCBI Taxonomy" id="412755"/>
    <lineage>
        <taxon>unclassified sequences</taxon>
        <taxon>metagenomes</taxon>
        <taxon>ecological metagenomes</taxon>
    </lineage>
</organism>
<dbReference type="EMBL" id="BARS01003112">
    <property type="protein sequence ID" value="GAF77751.1"/>
    <property type="molecule type" value="Genomic_DNA"/>
</dbReference>
<proteinExistence type="predicted"/>
<dbReference type="Gene3D" id="3.20.20.460">
    <property type="entry name" value="Monomethylamine methyltransferase MtmB"/>
    <property type="match status" value="1"/>
</dbReference>
<dbReference type="InterPro" id="IPR036655">
    <property type="entry name" value="MtmB_sf"/>
</dbReference>
<dbReference type="GO" id="GO:0032259">
    <property type="term" value="P:methylation"/>
    <property type="evidence" value="ECO:0007669"/>
    <property type="project" value="InterPro"/>
</dbReference>
<protein>
    <submittedName>
        <fullName evidence="1">Uncharacterized protein</fullName>
    </submittedName>
</protein>
<dbReference type="AlphaFoldDB" id="X0SRH0"/>
<gene>
    <name evidence="1" type="ORF">S01H1_05995</name>
</gene>
<dbReference type="SUPFAM" id="SSF75098">
    <property type="entry name" value="Monomethylamine methyltransferase MtmB"/>
    <property type="match status" value="1"/>
</dbReference>
<dbReference type="InterPro" id="IPR008031">
    <property type="entry name" value="MtmB_MeTrfase"/>
</dbReference>
<evidence type="ECO:0000313" key="1">
    <source>
        <dbReference type="EMBL" id="GAF77751.1"/>
    </source>
</evidence>
<sequence>MPVPPWRITSVLRRSETGPLVTERDFDRRVLVPEIKRVVKEYDIKYDPETPVPSDDSLAKDIWDAGVDLFLSVGVFCTSTSRRMIFTDDELKEALWNYHDSIELGMGQDRKTWSPRSIEDPKRPGCLFSPVGVRCSEKNYVKLVMAYMQEPLADAVSTPILEKVDGGYTRTHS</sequence>
<reference evidence="1" key="1">
    <citation type="journal article" date="2014" name="Front. Microbiol.">
        <title>High frequency of phylogenetically diverse reductive dehalogenase-homologous genes in deep subseafloor sedimentary metagenomes.</title>
        <authorList>
            <person name="Kawai M."/>
            <person name="Futagami T."/>
            <person name="Toyoda A."/>
            <person name="Takaki Y."/>
            <person name="Nishi S."/>
            <person name="Hori S."/>
            <person name="Arai W."/>
            <person name="Tsubouchi T."/>
            <person name="Morono Y."/>
            <person name="Uchiyama I."/>
            <person name="Ito T."/>
            <person name="Fujiyama A."/>
            <person name="Inagaki F."/>
            <person name="Takami H."/>
        </authorList>
    </citation>
    <scope>NUCLEOTIDE SEQUENCE</scope>
    <source>
        <strain evidence="1">Expedition CK06-06</strain>
    </source>
</reference>
<dbReference type="Pfam" id="PF05369">
    <property type="entry name" value="MtmB"/>
    <property type="match status" value="1"/>
</dbReference>
<feature type="non-terminal residue" evidence="1">
    <location>
        <position position="173"/>
    </location>
</feature>
<comment type="caution">
    <text evidence="1">The sequence shown here is derived from an EMBL/GenBank/DDBJ whole genome shotgun (WGS) entry which is preliminary data.</text>
</comment>